<dbReference type="SUPFAM" id="SSF55785">
    <property type="entry name" value="PYP-like sensor domain (PAS domain)"/>
    <property type="match status" value="1"/>
</dbReference>
<evidence type="ECO:0000256" key="3">
    <source>
        <dbReference type="ARBA" id="ARBA00022553"/>
    </source>
</evidence>
<dbReference type="Gene3D" id="1.10.287.130">
    <property type="match status" value="1"/>
</dbReference>
<evidence type="ECO:0000256" key="2">
    <source>
        <dbReference type="ARBA" id="ARBA00012438"/>
    </source>
</evidence>
<keyword evidence="3" id="KW-0597">Phosphoprotein</keyword>
<dbReference type="InterPro" id="IPR035965">
    <property type="entry name" value="PAS-like_dom_sf"/>
</dbReference>
<dbReference type="InterPro" id="IPR003594">
    <property type="entry name" value="HATPase_dom"/>
</dbReference>
<comment type="catalytic activity">
    <reaction evidence="1">
        <text>ATP + protein L-histidine = ADP + protein N-phospho-L-histidine.</text>
        <dbReference type="EC" id="2.7.13.3"/>
    </reaction>
</comment>
<dbReference type="InterPro" id="IPR003661">
    <property type="entry name" value="HisK_dim/P_dom"/>
</dbReference>
<dbReference type="PROSITE" id="PS50112">
    <property type="entry name" value="PAS"/>
    <property type="match status" value="1"/>
</dbReference>
<dbReference type="Pfam" id="PF02518">
    <property type="entry name" value="HATPase_c"/>
    <property type="match status" value="1"/>
</dbReference>
<dbReference type="Pfam" id="PF00512">
    <property type="entry name" value="HisKA"/>
    <property type="match status" value="1"/>
</dbReference>
<keyword evidence="9" id="KW-0067">ATP-binding</keyword>
<protein>
    <recommendedName>
        <fullName evidence="2">histidine kinase</fullName>
        <ecNumber evidence="2">2.7.13.3</ecNumber>
    </recommendedName>
</protein>
<dbReference type="SMART" id="SM00387">
    <property type="entry name" value="HATPase_c"/>
    <property type="match status" value="1"/>
</dbReference>
<keyword evidence="9" id="KW-0547">Nucleotide-binding</keyword>
<dbReference type="InterPro" id="IPR036097">
    <property type="entry name" value="HisK_dim/P_sf"/>
</dbReference>
<keyword evidence="5" id="KW-0418">Kinase</keyword>
<evidence type="ECO:0000256" key="5">
    <source>
        <dbReference type="ARBA" id="ARBA00022777"/>
    </source>
</evidence>
<dbReference type="Gene3D" id="3.30.450.20">
    <property type="entry name" value="PAS domain"/>
    <property type="match status" value="1"/>
</dbReference>
<keyword evidence="6" id="KW-0902">Two-component regulatory system</keyword>
<sequence>MPSLAAAPAMDAASLAEAFQAFARASDELTHAYSGLQGQVGVLTERLDLLLAALPAGVVVLDQQGKVEQINRAAQDMLGDVTGVEWQGFAATAFVATDTPGEWALAGKVDEARISISATAQSTTGGRIVLLHDVTEAWRMRVSAARNERLAAMGEMVASLAHQLRTPLAAALLYTGHLASVQLPAPERAKVADRAVERLRHLEKLIKDMLIFARGEALGREVFGVCDLLLELSATIEPVAQRHGVAFSQDCRAVGQRLFGNRKEIAGALINLLENAIQVLSDDGKVTLSATQDGEDVVFAVRDNGRGIPLELQARLFEPFFTTRADGTGLGLAIARGVARAHGGDIFLQSAPGEGSEFRLVLPQAVAEERHPEHANEFIEQEPR</sequence>
<dbReference type="SMART" id="SM00388">
    <property type="entry name" value="HisKA"/>
    <property type="match status" value="1"/>
</dbReference>
<evidence type="ECO:0000313" key="9">
    <source>
        <dbReference type="EMBL" id="MEC5386946.1"/>
    </source>
</evidence>
<organism evidence="9 10">
    <name type="scientific">Uliginosibacterium silvisoli</name>
    <dbReference type="NCBI Taxonomy" id="3114758"/>
    <lineage>
        <taxon>Bacteria</taxon>
        <taxon>Pseudomonadati</taxon>
        <taxon>Pseudomonadota</taxon>
        <taxon>Betaproteobacteria</taxon>
        <taxon>Rhodocyclales</taxon>
        <taxon>Zoogloeaceae</taxon>
        <taxon>Uliginosibacterium</taxon>
    </lineage>
</organism>
<feature type="domain" description="PAS" evidence="8">
    <location>
        <begin position="43"/>
        <end position="79"/>
    </location>
</feature>
<dbReference type="Proteomes" id="UP001331561">
    <property type="component" value="Unassembled WGS sequence"/>
</dbReference>
<keyword evidence="10" id="KW-1185">Reference proteome</keyword>
<feature type="domain" description="Histidine kinase" evidence="7">
    <location>
        <begin position="159"/>
        <end position="366"/>
    </location>
</feature>
<dbReference type="SMART" id="SM00091">
    <property type="entry name" value="PAS"/>
    <property type="match status" value="1"/>
</dbReference>
<keyword evidence="4" id="KW-0808">Transferase</keyword>
<dbReference type="InterPro" id="IPR036890">
    <property type="entry name" value="HATPase_C_sf"/>
</dbReference>
<dbReference type="GO" id="GO:0005524">
    <property type="term" value="F:ATP binding"/>
    <property type="evidence" value="ECO:0007669"/>
    <property type="project" value="UniProtKB-KW"/>
</dbReference>
<dbReference type="CDD" id="cd00075">
    <property type="entry name" value="HATPase"/>
    <property type="match status" value="1"/>
</dbReference>
<evidence type="ECO:0000256" key="1">
    <source>
        <dbReference type="ARBA" id="ARBA00000085"/>
    </source>
</evidence>
<dbReference type="InterPro" id="IPR004358">
    <property type="entry name" value="Sig_transdc_His_kin-like_C"/>
</dbReference>
<dbReference type="PANTHER" id="PTHR43711">
    <property type="entry name" value="TWO-COMPONENT HISTIDINE KINASE"/>
    <property type="match status" value="1"/>
</dbReference>
<dbReference type="PANTHER" id="PTHR43711:SF28">
    <property type="entry name" value="SENSOR HISTIDINE KINASE YXDK"/>
    <property type="match status" value="1"/>
</dbReference>
<dbReference type="EC" id="2.7.13.3" evidence="2"/>
<dbReference type="PROSITE" id="PS50109">
    <property type="entry name" value="HIS_KIN"/>
    <property type="match status" value="1"/>
</dbReference>
<dbReference type="SUPFAM" id="SSF55874">
    <property type="entry name" value="ATPase domain of HSP90 chaperone/DNA topoisomerase II/histidine kinase"/>
    <property type="match status" value="1"/>
</dbReference>
<dbReference type="Gene3D" id="3.30.565.10">
    <property type="entry name" value="Histidine kinase-like ATPase, C-terminal domain"/>
    <property type="match status" value="1"/>
</dbReference>
<evidence type="ECO:0000259" key="8">
    <source>
        <dbReference type="PROSITE" id="PS50112"/>
    </source>
</evidence>
<evidence type="ECO:0000256" key="4">
    <source>
        <dbReference type="ARBA" id="ARBA00022679"/>
    </source>
</evidence>
<dbReference type="RefSeq" id="WP_327599983.1">
    <property type="nucleotide sequence ID" value="NZ_JAYXHS010000002.1"/>
</dbReference>
<dbReference type="InterPro" id="IPR005467">
    <property type="entry name" value="His_kinase_dom"/>
</dbReference>
<gene>
    <name evidence="9" type="ORF">VVD49_14530</name>
</gene>
<dbReference type="InterPro" id="IPR000014">
    <property type="entry name" value="PAS"/>
</dbReference>
<evidence type="ECO:0000256" key="6">
    <source>
        <dbReference type="ARBA" id="ARBA00023012"/>
    </source>
</evidence>
<comment type="caution">
    <text evidence="9">The sequence shown here is derived from an EMBL/GenBank/DDBJ whole genome shotgun (WGS) entry which is preliminary data.</text>
</comment>
<dbReference type="PRINTS" id="PR00344">
    <property type="entry name" value="BCTRLSENSOR"/>
</dbReference>
<dbReference type="EMBL" id="JAYXHS010000002">
    <property type="protein sequence ID" value="MEC5386946.1"/>
    <property type="molecule type" value="Genomic_DNA"/>
</dbReference>
<dbReference type="SUPFAM" id="SSF47384">
    <property type="entry name" value="Homodimeric domain of signal transducing histidine kinase"/>
    <property type="match status" value="1"/>
</dbReference>
<evidence type="ECO:0000259" key="7">
    <source>
        <dbReference type="PROSITE" id="PS50109"/>
    </source>
</evidence>
<accession>A0ABU6K5T3</accession>
<evidence type="ECO:0000313" key="10">
    <source>
        <dbReference type="Proteomes" id="UP001331561"/>
    </source>
</evidence>
<reference evidence="9 10" key="1">
    <citation type="submission" date="2024-01" db="EMBL/GenBank/DDBJ databases">
        <title>Uliginosibacterium soil sp. nov.</title>
        <authorList>
            <person name="Lv Y."/>
        </authorList>
    </citation>
    <scope>NUCLEOTIDE SEQUENCE [LARGE SCALE GENOMIC DNA]</scope>
    <source>
        <strain evidence="9 10">H3</strain>
    </source>
</reference>
<name>A0ABU6K5T3_9RHOO</name>
<dbReference type="InterPro" id="IPR050736">
    <property type="entry name" value="Sensor_HK_Regulatory"/>
</dbReference>
<proteinExistence type="predicted"/>
<dbReference type="CDD" id="cd00082">
    <property type="entry name" value="HisKA"/>
    <property type="match status" value="1"/>
</dbReference>
<dbReference type="Pfam" id="PF13188">
    <property type="entry name" value="PAS_8"/>
    <property type="match status" value="1"/>
</dbReference>